<gene>
    <name evidence="3" type="primary">groES</name>
    <name evidence="3" type="synonym">groS</name>
    <name evidence="5" type="ORF">A3C04_00815</name>
</gene>
<protein>
    <recommendedName>
        <fullName evidence="3">Co-chaperonin GroES</fullName>
    </recommendedName>
    <alternativeName>
        <fullName evidence="3">10 kDa chaperonin</fullName>
    </alternativeName>
    <alternativeName>
        <fullName evidence="3">Chaperonin-10</fullName>
        <shortName evidence="3">Cpn10</shortName>
    </alternativeName>
</protein>
<dbReference type="NCBIfam" id="NF001531">
    <property type="entry name" value="PRK00364.2-2"/>
    <property type="match status" value="1"/>
</dbReference>
<dbReference type="InterPro" id="IPR020818">
    <property type="entry name" value="Chaperonin_GroES"/>
</dbReference>
<dbReference type="CDD" id="cd00320">
    <property type="entry name" value="cpn10"/>
    <property type="match status" value="1"/>
</dbReference>
<dbReference type="SMART" id="SM00883">
    <property type="entry name" value="Cpn10"/>
    <property type="match status" value="1"/>
</dbReference>
<comment type="similarity">
    <text evidence="1 3 4">Belongs to the GroES chaperonin family.</text>
</comment>
<evidence type="ECO:0000313" key="6">
    <source>
        <dbReference type="Proteomes" id="UP000178092"/>
    </source>
</evidence>
<accession>A0A1G2R5B3</accession>
<dbReference type="GO" id="GO:0051087">
    <property type="term" value="F:protein-folding chaperone binding"/>
    <property type="evidence" value="ECO:0007669"/>
    <property type="project" value="TreeGrafter"/>
</dbReference>
<evidence type="ECO:0000256" key="3">
    <source>
        <dbReference type="HAMAP-Rule" id="MF_00580"/>
    </source>
</evidence>
<dbReference type="PANTHER" id="PTHR10772:SF58">
    <property type="entry name" value="CO-CHAPERONIN GROES"/>
    <property type="match status" value="1"/>
</dbReference>
<evidence type="ECO:0000256" key="1">
    <source>
        <dbReference type="ARBA" id="ARBA00006975"/>
    </source>
</evidence>
<evidence type="ECO:0000256" key="4">
    <source>
        <dbReference type="RuleBase" id="RU000535"/>
    </source>
</evidence>
<evidence type="ECO:0000313" key="5">
    <source>
        <dbReference type="EMBL" id="OHA67452.1"/>
    </source>
</evidence>
<organism evidence="5 6">
    <name type="scientific">Candidatus Wildermuthbacteria bacterium RIFCSPHIGHO2_02_FULL_45_25</name>
    <dbReference type="NCBI Taxonomy" id="1802450"/>
    <lineage>
        <taxon>Bacteria</taxon>
        <taxon>Candidatus Wildermuthiibacteriota</taxon>
    </lineage>
</organism>
<dbReference type="HAMAP" id="MF_00580">
    <property type="entry name" value="CH10"/>
    <property type="match status" value="1"/>
</dbReference>
<dbReference type="GO" id="GO:0005524">
    <property type="term" value="F:ATP binding"/>
    <property type="evidence" value="ECO:0007669"/>
    <property type="project" value="InterPro"/>
</dbReference>
<reference evidence="5 6" key="1">
    <citation type="journal article" date="2016" name="Nat. Commun.">
        <title>Thousands of microbial genomes shed light on interconnected biogeochemical processes in an aquifer system.</title>
        <authorList>
            <person name="Anantharaman K."/>
            <person name="Brown C.T."/>
            <person name="Hug L.A."/>
            <person name="Sharon I."/>
            <person name="Castelle C.J."/>
            <person name="Probst A.J."/>
            <person name="Thomas B.C."/>
            <person name="Singh A."/>
            <person name="Wilkins M.J."/>
            <person name="Karaoz U."/>
            <person name="Brodie E.L."/>
            <person name="Williams K.H."/>
            <person name="Hubbard S.S."/>
            <person name="Banfield J.F."/>
        </authorList>
    </citation>
    <scope>NUCLEOTIDE SEQUENCE [LARGE SCALE GENOMIC DNA]</scope>
</reference>
<dbReference type="AlphaFoldDB" id="A0A1G2R5B3"/>
<dbReference type="SUPFAM" id="SSF50129">
    <property type="entry name" value="GroES-like"/>
    <property type="match status" value="1"/>
</dbReference>
<dbReference type="Proteomes" id="UP000178092">
    <property type="component" value="Unassembled WGS sequence"/>
</dbReference>
<dbReference type="InterPro" id="IPR011032">
    <property type="entry name" value="GroES-like_sf"/>
</dbReference>
<dbReference type="Pfam" id="PF00166">
    <property type="entry name" value="Cpn10"/>
    <property type="match status" value="1"/>
</dbReference>
<comment type="subcellular location">
    <subcellularLocation>
        <location evidence="3">Cytoplasm</location>
    </subcellularLocation>
</comment>
<keyword evidence="3" id="KW-0963">Cytoplasm</keyword>
<dbReference type="FunFam" id="2.30.33.40:FF:000001">
    <property type="entry name" value="10 kDa chaperonin"/>
    <property type="match status" value="1"/>
</dbReference>
<proteinExistence type="inferred from homology"/>
<dbReference type="PRINTS" id="PR00297">
    <property type="entry name" value="CHAPERONIN10"/>
</dbReference>
<dbReference type="GO" id="GO:0046872">
    <property type="term" value="F:metal ion binding"/>
    <property type="evidence" value="ECO:0007669"/>
    <property type="project" value="TreeGrafter"/>
</dbReference>
<sequence length="97" mass="10752">MKIKPLSDHVVIEPLKKEEKTASGILLPDTVEKERPEQGKVVAVGPGRRTEDGKVVPMDVKVGDIVLFTKYGPNEVKVEDKEYLIAKEDDILGVLEN</sequence>
<dbReference type="EMBL" id="MHTV01000010">
    <property type="protein sequence ID" value="OHA67452.1"/>
    <property type="molecule type" value="Genomic_DNA"/>
</dbReference>
<comment type="caution">
    <text evidence="5">The sequence shown here is derived from an EMBL/GenBank/DDBJ whole genome shotgun (WGS) entry which is preliminary data.</text>
</comment>
<evidence type="ECO:0000256" key="2">
    <source>
        <dbReference type="ARBA" id="ARBA00023186"/>
    </source>
</evidence>
<keyword evidence="2 3" id="KW-0143">Chaperone</keyword>
<comment type="function">
    <text evidence="3 4">Together with the chaperonin GroEL, plays an essential role in assisting protein folding. The GroEL-GroES system forms a nano-cage that allows encapsulation of the non-native substrate proteins and provides a physical environment optimized to promote and accelerate protein folding. GroES binds to the apical surface of the GroEL ring, thereby capping the opening of the GroEL channel.</text>
</comment>
<dbReference type="GO" id="GO:0044183">
    <property type="term" value="F:protein folding chaperone"/>
    <property type="evidence" value="ECO:0007669"/>
    <property type="project" value="InterPro"/>
</dbReference>
<dbReference type="GO" id="GO:0051082">
    <property type="term" value="F:unfolded protein binding"/>
    <property type="evidence" value="ECO:0007669"/>
    <property type="project" value="TreeGrafter"/>
</dbReference>
<dbReference type="PANTHER" id="PTHR10772">
    <property type="entry name" value="10 KDA HEAT SHOCK PROTEIN"/>
    <property type="match status" value="1"/>
</dbReference>
<dbReference type="InterPro" id="IPR037124">
    <property type="entry name" value="Chaperonin_GroES_sf"/>
</dbReference>
<comment type="subunit">
    <text evidence="3">Heptamer of 7 subunits arranged in a ring. Interacts with the chaperonin GroEL.</text>
</comment>
<dbReference type="NCBIfam" id="NF001533">
    <property type="entry name" value="PRK00364.2-4"/>
    <property type="match status" value="1"/>
</dbReference>
<name>A0A1G2R5B3_9BACT</name>
<dbReference type="GO" id="GO:0005737">
    <property type="term" value="C:cytoplasm"/>
    <property type="evidence" value="ECO:0007669"/>
    <property type="project" value="UniProtKB-SubCell"/>
</dbReference>
<dbReference type="Gene3D" id="2.30.33.40">
    <property type="entry name" value="GroES chaperonin"/>
    <property type="match status" value="1"/>
</dbReference>